<comment type="caution">
    <text evidence="2">The sequence shown here is derived from an EMBL/GenBank/DDBJ whole genome shotgun (WGS) entry which is preliminary data.</text>
</comment>
<dbReference type="EMBL" id="VUKA01000050">
    <property type="protein sequence ID" value="KAA2211206.1"/>
    <property type="molecule type" value="Genomic_DNA"/>
</dbReference>
<organism evidence="2 3">
    <name type="scientific">Teichococcus oryzae</name>
    <dbReference type="NCBI Taxonomy" id="1608942"/>
    <lineage>
        <taxon>Bacteria</taxon>
        <taxon>Pseudomonadati</taxon>
        <taxon>Pseudomonadota</taxon>
        <taxon>Alphaproteobacteria</taxon>
        <taxon>Acetobacterales</taxon>
        <taxon>Roseomonadaceae</taxon>
        <taxon>Roseomonas</taxon>
    </lineage>
</organism>
<protein>
    <submittedName>
        <fullName evidence="2">Nuclear transport factor 2 family protein</fullName>
    </submittedName>
</protein>
<dbReference type="SUPFAM" id="SSF54427">
    <property type="entry name" value="NTF2-like"/>
    <property type="match status" value="1"/>
</dbReference>
<proteinExistence type="predicted"/>
<dbReference type="Gene3D" id="3.10.450.50">
    <property type="match status" value="1"/>
</dbReference>
<dbReference type="Proteomes" id="UP000322110">
    <property type="component" value="Unassembled WGS sequence"/>
</dbReference>
<evidence type="ECO:0000313" key="2">
    <source>
        <dbReference type="EMBL" id="KAA2211206.1"/>
    </source>
</evidence>
<feature type="domain" description="SnoaL-like" evidence="1">
    <location>
        <begin position="9"/>
        <end position="120"/>
    </location>
</feature>
<dbReference type="OrthoDB" id="1492879at2"/>
<dbReference type="InterPro" id="IPR037401">
    <property type="entry name" value="SnoaL-like"/>
</dbReference>
<dbReference type="InterPro" id="IPR032710">
    <property type="entry name" value="NTF2-like_dom_sf"/>
</dbReference>
<evidence type="ECO:0000313" key="3">
    <source>
        <dbReference type="Proteomes" id="UP000322110"/>
    </source>
</evidence>
<evidence type="ECO:0000259" key="1">
    <source>
        <dbReference type="Pfam" id="PF12680"/>
    </source>
</evidence>
<accession>A0A5B2T957</accession>
<dbReference type="AlphaFoldDB" id="A0A5B2T957"/>
<dbReference type="Pfam" id="PF12680">
    <property type="entry name" value="SnoaL_2"/>
    <property type="match status" value="1"/>
</dbReference>
<gene>
    <name evidence="2" type="ORF">F0Q34_21340</name>
</gene>
<name>A0A5B2T957_9PROT</name>
<keyword evidence="3" id="KW-1185">Reference proteome</keyword>
<reference evidence="2 3" key="1">
    <citation type="journal article" date="2015" name="Int. J. Syst. Evol. Microbiol.">
        <title>Roseomonas oryzae sp. nov., isolated from paddy rhizosphere soil.</title>
        <authorList>
            <person name="Ramaprasad E.V."/>
            <person name="Sasikala Ch."/>
            <person name="Ramana Ch.V."/>
        </authorList>
    </citation>
    <scope>NUCLEOTIDE SEQUENCE [LARGE SCALE GENOMIC DNA]</scope>
    <source>
        <strain evidence="2 3">KCTC 42542</strain>
    </source>
</reference>
<sequence>MSLNTEQAKAFFAACDTGQGWDACRSYCAPGATFSAQTDVLTGITTLQQYTEWMRDLLKVLTDGNYEVKSFATDEERNNVCVYATFSGTHLEGGPVSPTGRATKTDYVYIMQFSNGKVTHLTKIWNSGHALKELGWA</sequence>
<dbReference type="RefSeq" id="WP_149814391.1">
    <property type="nucleotide sequence ID" value="NZ_VUKA01000050.1"/>
</dbReference>